<keyword evidence="1" id="KW-1133">Transmembrane helix</keyword>
<dbReference type="EMBL" id="WHJF01000079">
    <property type="protein sequence ID" value="NHZ65309.1"/>
    <property type="molecule type" value="Genomic_DNA"/>
</dbReference>
<dbReference type="RefSeq" id="WP_167239266.1">
    <property type="nucleotide sequence ID" value="NZ_WHJF01000079.1"/>
</dbReference>
<comment type="caution">
    <text evidence="2">The sequence shown here is derived from an EMBL/GenBank/DDBJ whole genome shotgun (WGS) entry which is preliminary data.</text>
</comment>
<feature type="transmembrane region" description="Helical" evidence="1">
    <location>
        <begin position="45"/>
        <end position="63"/>
    </location>
</feature>
<evidence type="ECO:0000313" key="3">
    <source>
        <dbReference type="Proteomes" id="UP000610594"/>
    </source>
</evidence>
<keyword evidence="1" id="KW-0472">Membrane</keyword>
<organism evidence="2 3">
    <name type="scientific">Massilia genomosp. 1</name>
    <dbReference type="NCBI Taxonomy" id="2609280"/>
    <lineage>
        <taxon>Bacteria</taxon>
        <taxon>Pseudomonadati</taxon>
        <taxon>Pseudomonadota</taxon>
        <taxon>Betaproteobacteria</taxon>
        <taxon>Burkholderiales</taxon>
        <taxon>Oxalobacteraceae</taxon>
        <taxon>Telluria group</taxon>
        <taxon>Massilia</taxon>
    </lineage>
</organism>
<reference evidence="2 3" key="1">
    <citation type="submission" date="2019-10" db="EMBL/GenBank/DDBJ databases">
        <title>Taxonomy of Antarctic Massilia spp.: description of Massilia rubra sp. nov., Massilia aquatica sp. nov., Massilia mucilaginosa sp. nov., Massilia frigida sp. nov. isolated from streams, lakes and regoliths.</title>
        <authorList>
            <person name="Holochova P."/>
            <person name="Sedlacek I."/>
            <person name="Kralova S."/>
            <person name="Maslanova I."/>
            <person name="Busse H.-J."/>
            <person name="Stankova E."/>
            <person name="Vrbovska V."/>
            <person name="Kovarovic V."/>
            <person name="Bartak M."/>
            <person name="Svec P."/>
            <person name="Pantucek R."/>
        </authorList>
    </citation>
    <scope>NUCLEOTIDE SEQUENCE [LARGE SCALE GENOMIC DNA]</scope>
    <source>
        <strain evidence="2 3">CCM 8694</strain>
    </source>
</reference>
<dbReference type="Proteomes" id="UP000610594">
    <property type="component" value="Unassembled WGS sequence"/>
</dbReference>
<accession>A0ABX0MRD3</accession>
<evidence type="ECO:0000313" key="2">
    <source>
        <dbReference type="EMBL" id="NHZ65309.1"/>
    </source>
</evidence>
<proteinExistence type="predicted"/>
<keyword evidence="1" id="KW-0812">Transmembrane</keyword>
<name>A0ABX0MRD3_9BURK</name>
<feature type="transmembrane region" description="Helical" evidence="1">
    <location>
        <begin position="21"/>
        <end position="39"/>
    </location>
</feature>
<evidence type="ECO:0008006" key="4">
    <source>
        <dbReference type="Google" id="ProtNLM"/>
    </source>
</evidence>
<keyword evidence="3" id="KW-1185">Reference proteome</keyword>
<gene>
    <name evidence="2" type="ORF">F1735_23920</name>
</gene>
<sequence>MNTHAESTSTSLAHQPKYLPWYFHVGLMLFLLVTAYFMLVKLGGGIFLVVGSAISPGIMLAVAGKGNRWLFSAILFLASVLGFAAVVGMSSLGNMTMGLVPCLLWCIAVSLWPALLLWVAHWLNRRRRGRAATETKVTDTVTDA</sequence>
<feature type="transmembrane region" description="Helical" evidence="1">
    <location>
        <begin position="98"/>
        <end position="120"/>
    </location>
</feature>
<feature type="transmembrane region" description="Helical" evidence="1">
    <location>
        <begin position="70"/>
        <end position="92"/>
    </location>
</feature>
<protein>
    <recommendedName>
        <fullName evidence="4">Transmembrane protein</fullName>
    </recommendedName>
</protein>
<evidence type="ECO:0000256" key="1">
    <source>
        <dbReference type="SAM" id="Phobius"/>
    </source>
</evidence>